<accession>A0A7E6FTY3</accession>
<dbReference type="Gene3D" id="3.30.160.60">
    <property type="entry name" value="Classic Zinc Finger"/>
    <property type="match status" value="4"/>
</dbReference>
<dbReference type="PANTHER" id="PTHR23234">
    <property type="entry name" value="ZNF44 PROTEIN"/>
    <property type="match status" value="1"/>
</dbReference>
<comment type="subcellular location">
    <subcellularLocation>
        <location evidence="1">Nucleus</location>
    </subcellularLocation>
</comment>
<feature type="domain" description="C2H2-type" evidence="8">
    <location>
        <begin position="10"/>
        <end position="37"/>
    </location>
</feature>
<dbReference type="PROSITE" id="PS50157">
    <property type="entry name" value="ZINC_FINGER_C2H2_2"/>
    <property type="match status" value="3"/>
</dbReference>
<dbReference type="InterPro" id="IPR036236">
    <property type="entry name" value="Znf_C2H2_sf"/>
</dbReference>
<dbReference type="FunFam" id="3.30.160.60:FF:000065">
    <property type="entry name" value="B-cell CLL/lymphoma 6, member B"/>
    <property type="match status" value="1"/>
</dbReference>
<name>A0A7E6FTY3_9MOLL</name>
<feature type="domain" description="C2H2-type" evidence="8">
    <location>
        <begin position="48"/>
        <end position="75"/>
    </location>
</feature>
<dbReference type="FunFam" id="3.30.160.60:FF:001311">
    <property type="entry name" value="Zinc finger protein 668"/>
    <property type="match status" value="1"/>
</dbReference>
<evidence type="ECO:0000259" key="8">
    <source>
        <dbReference type="PROSITE" id="PS50157"/>
    </source>
</evidence>
<dbReference type="GO" id="GO:0008270">
    <property type="term" value="F:zinc ion binding"/>
    <property type="evidence" value="ECO:0007669"/>
    <property type="project" value="UniProtKB-KW"/>
</dbReference>
<dbReference type="InterPro" id="IPR013087">
    <property type="entry name" value="Znf_C2H2_type"/>
</dbReference>
<dbReference type="GO" id="GO:0005634">
    <property type="term" value="C:nucleus"/>
    <property type="evidence" value="ECO:0007669"/>
    <property type="project" value="UniProtKB-SubCell"/>
</dbReference>
<evidence type="ECO:0000313" key="9">
    <source>
        <dbReference type="Proteomes" id="UP000515154"/>
    </source>
</evidence>
<keyword evidence="6" id="KW-0539">Nucleus</keyword>
<dbReference type="AlphaFoldDB" id="A0A7E6FTY3"/>
<dbReference type="KEGG" id="osn:118768509"/>
<dbReference type="FunFam" id="3.30.160.60:FF:000744">
    <property type="entry name" value="zinc finger E-box-binding homeobox 1"/>
    <property type="match status" value="1"/>
</dbReference>
<dbReference type="PROSITE" id="PS00028">
    <property type="entry name" value="ZINC_FINGER_C2H2_1"/>
    <property type="match status" value="2"/>
</dbReference>
<evidence type="ECO:0000256" key="5">
    <source>
        <dbReference type="ARBA" id="ARBA00022833"/>
    </source>
</evidence>
<organism evidence="9 10">
    <name type="scientific">Octopus sinensis</name>
    <name type="common">East Asian common octopus</name>
    <dbReference type="NCBI Taxonomy" id="2607531"/>
    <lineage>
        <taxon>Eukaryota</taxon>
        <taxon>Metazoa</taxon>
        <taxon>Spiralia</taxon>
        <taxon>Lophotrochozoa</taxon>
        <taxon>Mollusca</taxon>
        <taxon>Cephalopoda</taxon>
        <taxon>Coleoidea</taxon>
        <taxon>Octopodiformes</taxon>
        <taxon>Octopoda</taxon>
        <taxon>Incirrata</taxon>
        <taxon>Octopodidae</taxon>
        <taxon>Octopus</taxon>
    </lineage>
</organism>
<keyword evidence="4 7" id="KW-0863">Zinc-finger</keyword>
<reference evidence="10" key="1">
    <citation type="submission" date="2025-08" db="UniProtKB">
        <authorList>
            <consortium name="RefSeq"/>
        </authorList>
    </citation>
    <scope>IDENTIFICATION</scope>
</reference>
<dbReference type="RefSeq" id="XP_036371049.1">
    <property type="nucleotide sequence ID" value="XM_036515156.1"/>
</dbReference>
<feature type="domain" description="C2H2-type" evidence="8">
    <location>
        <begin position="76"/>
        <end position="100"/>
    </location>
</feature>
<protein>
    <submittedName>
        <fullName evidence="10">Zinc finger protein 708-like</fullName>
    </submittedName>
</protein>
<dbReference type="Pfam" id="PF00096">
    <property type="entry name" value="zf-C2H2"/>
    <property type="match status" value="2"/>
</dbReference>
<evidence type="ECO:0000256" key="6">
    <source>
        <dbReference type="ARBA" id="ARBA00023242"/>
    </source>
</evidence>
<dbReference type="Pfam" id="PF13912">
    <property type="entry name" value="zf-C2H2_6"/>
    <property type="match status" value="1"/>
</dbReference>
<keyword evidence="5" id="KW-0862">Zinc</keyword>
<keyword evidence="3" id="KW-0677">Repeat</keyword>
<evidence type="ECO:0000256" key="4">
    <source>
        <dbReference type="ARBA" id="ARBA00022771"/>
    </source>
</evidence>
<sequence>MDKEKSKASHHCDICGKFFSESHKLTTHKYTHTGEKPHNCDVCGDKPFYCNICDKSFSENSELISHKNICTEEKPYHCDICGKSFSIDYVLNKHKRIHTE</sequence>
<dbReference type="InterPro" id="IPR050758">
    <property type="entry name" value="Znf_C2H2-type"/>
</dbReference>
<dbReference type="PANTHER" id="PTHR23234:SF10">
    <property type="entry name" value="RIKEN CDNA 6720489N17 GENE-RELATED"/>
    <property type="match status" value="1"/>
</dbReference>
<evidence type="ECO:0000256" key="2">
    <source>
        <dbReference type="ARBA" id="ARBA00022723"/>
    </source>
</evidence>
<evidence type="ECO:0000256" key="1">
    <source>
        <dbReference type="ARBA" id="ARBA00004123"/>
    </source>
</evidence>
<gene>
    <name evidence="10" type="primary">LOC118768509</name>
</gene>
<keyword evidence="2" id="KW-0479">Metal-binding</keyword>
<dbReference type="Proteomes" id="UP000515154">
    <property type="component" value="Linkage group LG30"/>
</dbReference>
<evidence type="ECO:0000313" key="10">
    <source>
        <dbReference type="RefSeq" id="XP_036371049.1"/>
    </source>
</evidence>
<dbReference type="GO" id="GO:0010468">
    <property type="term" value="P:regulation of gene expression"/>
    <property type="evidence" value="ECO:0007669"/>
    <property type="project" value="UniProtKB-ARBA"/>
</dbReference>
<dbReference type="SMART" id="SM00355">
    <property type="entry name" value="ZnF_C2H2"/>
    <property type="match status" value="3"/>
</dbReference>
<evidence type="ECO:0000256" key="3">
    <source>
        <dbReference type="ARBA" id="ARBA00022737"/>
    </source>
</evidence>
<proteinExistence type="predicted"/>
<evidence type="ECO:0000256" key="7">
    <source>
        <dbReference type="PROSITE-ProRule" id="PRU00042"/>
    </source>
</evidence>
<keyword evidence="9" id="KW-1185">Reference proteome</keyword>
<dbReference type="SUPFAM" id="SSF57667">
    <property type="entry name" value="beta-beta-alpha zinc fingers"/>
    <property type="match status" value="2"/>
</dbReference>